<feature type="domain" description="Cell wall hydrolase SleB" evidence="2">
    <location>
        <begin position="109"/>
        <end position="207"/>
    </location>
</feature>
<gene>
    <name evidence="3" type="ORF">B0H94_11465</name>
</gene>
<dbReference type="GO" id="GO:0016787">
    <property type="term" value="F:hydrolase activity"/>
    <property type="evidence" value="ECO:0007669"/>
    <property type="project" value="InterPro"/>
</dbReference>
<dbReference type="InterPro" id="IPR036366">
    <property type="entry name" value="PGBDSf"/>
</dbReference>
<name>A0A2P8H8S1_9BACI</name>
<sequence>MSKKNIFIAVAATVLFTFMIEKPTAAAGALALTHGEENASVVELQEHLIQADYLHTNATGYYGDATQQAVREFQQDFNLAADGIAGPNTQNKLDEVKQIARVVNGEARGELYEGQVAVAAVLKNRLNAPEFPNDVHNVIHQTNAFTAVQDGQFDMEPGPTAYQAVADAWNGWDPTAGATYYYNPEEATSEWIFTRDVRLTIGQHHFAD</sequence>
<dbReference type="Gene3D" id="6.20.240.60">
    <property type="match status" value="1"/>
</dbReference>
<dbReference type="Proteomes" id="UP000242310">
    <property type="component" value="Unassembled WGS sequence"/>
</dbReference>
<protein>
    <submittedName>
        <fullName evidence="3">N-acetylmuramoyl-L-alanine amidase</fullName>
    </submittedName>
</protein>
<dbReference type="Pfam" id="PF07486">
    <property type="entry name" value="Hydrolase_2"/>
    <property type="match status" value="1"/>
</dbReference>
<dbReference type="InterPro" id="IPR036365">
    <property type="entry name" value="PGBD-like_sf"/>
</dbReference>
<dbReference type="InterPro" id="IPR042047">
    <property type="entry name" value="SleB_dom1"/>
</dbReference>
<reference evidence="3 4" key="1">
    <citation type="submission" date="2018-03" db="EMBL/GenBank/DDBJ databases">
        <title>Genomic Encyclopedia of Type Strains, Phase III (KMG-III): the genomes of soil and plant-associated and newly described type strains.</title>
        <authorList>
            <person name="Whitman W."/>
        </authorList>
    </citation>
    <scope>NUCLEOTIDE SEQUENCE [LARGE SCALE GENOMIC DNA]</scope>
    <source>
        <strain evidence="3 4">CGMCC 1.07653</strain>
    </source>
</reference>
<dbReference type="Gene3D" id="1.10.10.2520">
    <property type="entry name" value="Cell wall hydrolase SleB, domain 1"/>
    <property type="match status" value="1"/>
</dbReference>
<evidence type="ECO:0000259" key="2">
    <source>
        <dbReference type="Pfam" id="PF07486"/>
    </source>
</evidence>
<dbReference type="EMBL" id="PYAV01000014">
    <property type="protein sequence ID" value="PSL42591.1"/>
    <property type="molecule type" value="Genomic_DNA"/>
</dbReference>
<dbReference type="Gene3D" id="1.10.101.10">
    <property type="entry name" value="PGBD-like superfamily/PGBD"/>
    <property type="match status" value="1"/>
</dbReference>
<dbReference type="OrthoDB" id="9785345at2"/>
<accession>A0A2P8H8S1</accession>
<keyword evidence="4" id="KW-1185">Reference proteome</keyword>
<dbReference type="InterPro" id="IPR002477">
    <property type="entry name" value="Peptidoglycan-bd-like"/>
</dbReference>
<evidence type="ECO:0000313" key="3">
    <source>
        <dbReference type="EMBL" id="PSL42591.1"/>
    </source>
</evidence>
<comment type="caution">
    <text evidence="3">The sequence shown here is derived from an EMBL/GenBank/DDBJ whole genome shotgun (WGS) entry which is preliminary data.</text>
</comment>
<organism evidence="3 4">
    <name type="scientific">Salsuginibacillus halophilus</name>
    <dbReference type="NCBI Taxonomy" id="517424"/>
    <lineage>
        <taxon>Bacteria</taxon>
        <taxon>Bacillati</taxon>
        <taxon>Bacillota</taxon>
        <taxon>Bacilli</taxon>
        <taxon>Bacillales</taxon>
        <taxon>Bacillaceae</taxon>
        <taxon>Salsuginibacillus</taxon>
    </lineage>
</organism>
<evidence type="ECO:0000313" key="4">
    <source>
        <dbReference type="Proteomes" id="UP000242310"/>
    </source>
</evidence>
<proteinExistence type="predicted"/>
<dbReference type="InterPro" id="IPR011105">
    <property type="entry name" value="Cell_wall_hydrolase_SleB"/>
</dbReference>
<dbReference type="RefSeq" id="WP_106589663.1">
    <property type="nucleotide sequence ID" value="NZ_PYAV01000014.1"/>
</dbReference>
<dbReference type="Pfam" id="PF01471">
    <property type="entry name" value="PG_binding_1"/>
    <property type="match status" value="1"/>
</dbReference>
<evidence type="ECO:0000259" key="1">
    <source>
        <dbReference type="Pfam" id="PF01471"/>
    </source>
</evidence>
<feature type="domain" description="Peptidoglycan binding-like" evidence="1">
    <location>
        <begin position="39"/>
        <end position="93"/>
    </location>
</feature>
<dbReference type="SUPFAM" id="SSF47090">
    <property type="entry name" value="PGBD-like"/>
    <property type="match status" value="1"/>
</dbReference>
<dbReference type="AlphaFoldDB" id="A0A2P8H8S1"/>